<reference evidence="1" key="1">
    <citation type="journal article" date="2020" name="Stud. Mycol.">
        <title>101 Dothideomycetes genomes: a test case for predicting lifestyles and emergence of pathogens.</title>
        <authorList>
            <person name="Haridas S."/>
            <person name="Albert R."/>
            <person name="Binder M."/>
            <person name="Bloem J."/>
            <person name="Labutti K."/>
            <person name="Salamov A."/>
            <person name="Andreopoulos B."/>
            <person name="Baker S."/>
            <person name="Barry K."/>
            <person name="Bills G."/>
            <person name="Bluhm B."/>
            <person name="Cannon C."/>
            <person name="Castanera R."/>
            <person name="Culley D."/>
            <person name="Daum C."/>
            <person name="Ezra D."/>
            <person name="Gonzalez J."/>
            <person name="Henrissat B."/>
            <person name="Kuo A."/>
            <person name="Liang C."/>
            <person name="Lipzen A."/>
            <person name="Lutzoni F."/>
            <person name="Magnuson J."/>
            <person name="Mondo S."/>
            <person name="Nolan M."/>
            <person name="Ohm R."/>
            <person name="Pangilinan J."/>
            <person name="Park H.-J."/>
            <person name="Ramirez L."/>
            <person name="Alfaro M."/>
            <person name="Sun H."/>
            <person name="Tritt A."/>
            <person name="Yoshinaga Y."/>
            <person name="Zwiers L.-H."/>
            <person name="Turgeon B."/>
            <person name="Goodwin S."/>
            <person name="Spatafora J."/>
            <person name="Crous P."/>
            <person name="Grigoriev I."/>
        </authorList>
    </citation>
    <scope>NUCLEOTIDE SEQUENCE</scope>
    <source>
        <strain evidence="1">ATCC 74209</strain>
    </source>
</reference>
<organism evidence="1 2">
    <name type="scientific">Delitschia confertaspora ATCC 74209</name>
    <dbReference type="NCBI Taxonomy" id="1513339"/>
    <lineage>
        <taxon>Eukaryota</taxon>
        <taxon>Fungi</taxon>
        <taxon>Dikarya</taxon>
        <taxon>Ascomycota</taxon>
        <taxon>Pezizomycotina</taxon>
        <taxon>Dothideomycetes</taxon>
        <taxon>Pleosporomycetidae</taxon>
        <taxon>Pleosporales</taxon>
        <taxon>Delitschiaceae</taxon>
        <taxon>Delitschia</taxon>
    </lineage>
</organism>
<dbReference type="EMBL" id="ML993885">
    <property type="protein sequence ID" value="KAF2204067.1"/>
    <property type="molecule type" value="Genomic_DNA"/>
</dbReference>
<sequence>MAPVVSQLAHSLRSRRISAGLITTLLGDVIEAIDMTNGGTEAFKIRISHILQTYLEHDVNSPQQFSEGLKQSRRRFITLAAFAKRTRSRVLASALASFFIQRGDDIIDRERSRLFTLWAIAIWDIRSLISPNDAVVCFQYLCARLDNIHDAFYTQRYRDKRLGHLIKALEPMAPRHEGCDICCNDMRIGMGMDECICHCHGGPFTPYMVPPTQYQGFPALGGAPMDEVDVLQQKLMHLDERVSHLEEHAHPYPHMLGYY</sequence>
<keyword evidence="2" id="KW-1185">Reference proteome</keyword>
<gene>
    <name evidence="1" type="ORF">GQ43DRAFT_438270</name>
</gene>
<evidence type="ECO:0000313" key="1">
    <source>
        <dbReference type="EMBL" id="KAF2204067.1"/>
    </source>
</evidence>
<proteinExistence type="predicted"/>
<accession>A0A9P4MVF7</accession>
<comment type="caution">
    <text evidence="1">The sequence shown here is derived from an EMBL/GenBank/DDBJ whole genome shotgun (WGS) entry which is preliminary data.</text>
</comment>
<evidence type="ECO:0000313" key="2">
    <source>
        <dbReference type="Proteomes" id="UP000799536"/>
    </source>
</evidence>
<name>A0A9P4MVF7_9PLEO</name>
<dbReference type="AlphaFoldDB" id="A0A9P4MVF7"/>
<protein>
    <submittedName>
        <fullName evidence="1">Uncharacterized protein</fullName>
    </submittedName>
</protein>
<dbReference type="Proteomes" id="UP000799536">
    <property type="component" value="Unassembled WGS sequence"/>
</dbReference>